<keyword evidence="5" id="KW-1185">Reference proteome</keyword>
<evidence type="ECO:0000256" key="2">
    <source>
        <dbReference type="ARBA" id="ARBA00022729"/>
    </source>
</evidence>
<accession>A0ABU9HDC1</accession>
<protein>
    <submittedName>
        <fullName evidence="4">Fe(3+) ABC transporter substrate-binding protein</fullName>
    </submittedName>
</protein>
<reference evidence="4 5" key="1">
    <citation type="submission" date="2024-02" db="EMBL/GenBank/DDBJ databases">
        <title>Bacteria isolated from the canopy kelp, Nereocystis luetkeana.</title>
        <authorList>
            <person name="Pfister C.A."/>
            <person name="Younker I.T."/>
            <person name="Light S.H."/>
        </authorList>
    </citation>
    <scope>NUCLEOTIDE SEQUENCE [LARGE SCALE GENOMIC DNA]</scope>
    <source>
        <strain evidence="4 5">TI.2.07</strain>
    </source>
</reference>
<dbReference type="PANTHER" id="PTHR30006:SF15">
    <property type="entry name" value="IRON-UTILIZATION PERIPLASMIC PROTEIN"/>
    <property type="match status" value="1"/>
</dbReference>
<dbReference type="Pfam" id="PF01547">
    <property type="entry name" value="SBP_bac_1"/>
    <property type="match status" value="1"/>
</dbReference>
<dbReference type="SUPFAM" id="SSF53850">
    <property type="entry name" value="Periplasmic binding protein-like II"/>
    <property type="match status" value="1"/>
</dbReference>
<proteinExistence type="inferred from homology"/>
<feature type="signal peptide" evidence="3">
    <location>
        <begin position="1"/>
        <end position="26"/>
    </location>
</feature>
<dbReference type="PIRSF" id="PIRSF002825">
    <property type="entry name" value="CfbpA"/>
    <property type="match status" value="1"/>
</dbReference>
<dbReference type="PANTHER" id="PTHR30006">
    <property type="entry name" value="THIAMINE-BINDING PERIPLASMIC PROTEIN-RELATED"/>
    <property type="match status" value="1"/>
</dbReference>
<dbReference type="InterPro" id="IPR026045">
    <property type="entry name" value="Ferric-bd"/>
</dbReference>
<dbReference type="EMBL" id="JBAKBA010000028">
    <property type="protein sequence ID" value="MEL0659894.1"/>
    <property type="molecule type" value="Genomic_DNA"/>
</dbReference>
<sequence>MTKLNLSKIKLSLVTLALLGSVAAEASSEVNVYSARKQALIKPLLDKFESSTGITVNLITGKADALLQRLKIEGKASPADIFITVDAGRLQRAKEAGVLQPISSDVLTTNIPENLRDSDNLWFGLSQRARTIFYAKDKVDPTELTTYEDLADKKWRGKICLRSSNSIYNQSLVASMIENIGSEKTLTWATALVKNIAKPPAGGDIDQLKAVAAGVCDITISNTYYFGRLMNSDDKDDQQVVDKVGLFWPNQNDRGVHMNVSGAGLTKYAENKNNAIKLIEFMTSPESQAWYSAVNSEFPVLKSAPISKSVASWGPHKADSIALNKLGENNRAAVELMDKAGWK</sequence>
<keyword evidence="2 3" id="KW-0732">Signal</keyword>
<dbReference type="Gene3D" id="3.40.190.10">
    <property type="entry name" value="Periplasmic binding protein-like II"/>
    <property type="match status" value="2"/>
</dbReference>
<name>A0ABU9HDC1_9GAMM</name>
<dbReference type="CDD" id="cd13542">
    <property type="entry name" value="PBP2_FutA1_ilke"/>
    <property type="match status" value="1"/>
</dbReference>
<gene>
    <name evidence="4" type="ORF">V6255_12175</name>
</gene>
<organism evidence="4 5">
    <name type="scientific">Psychromonas arctica</name>
    <dbReference type="NCBI Taxonomy" id="168275"/>
    <lineage>
        <taxon>Bacteria</taxon>
        <taxon>Pseudomonadati</taxon>
        <taxon>Pseudomonadota</taxon>
        <taxon>Gammaproteobacteria</taxon>
        <taxon>Alteromonadales</taxon>
        <taxon>Psychromonadaceae</taxon>
        <taxon>Psychromonas</taxon>
    </lineage>
</organism>
<evidence type="ECO:0000256" key="1">
    <source>
        <dbReference type="ARBA" id="ARBA00008520"/>
    </source>
</evidence>
<comment type="similarity">
    <text evidence="1">Belongs to the bacterial solute-binding protein 1 family.</text>
</comment>
<dbReference type="Proteomes" id="UP001366060">
    <property type="component" value="Unassembled WGS sequence"/>
</dbReference>
<dbReference type="InterPro" id="IPR006059">
    <property type="entry name" value="SBP"/>
</dbReference>
<evidence type="ECO:0000313" key="5">
    <source>
        <dbReference type="Proteomes" id="UP001366060"/>
    </source>
</evidence>
<dbReference type="RefSeq" id="WP_341628406.1">
    <property type="nucleotide sequence ID" value="NZ_JBAKBA010000028.1"/>
</dbReference>
<evidence type="ECO:0000313" key="4">
    <source>
        <dbReference type="EMBL" id="MEL0659894.1"/>
    </source>
</evidence>
<evidence type="ECO:0000256" key="3">
    <source>
        <dbReference type="SAM" id="SignalP"/>
    </source>
</evidence>
<comment type="caution">
    <text evidence="4">The sequence shown here is derived from an EMBL/GenBank/DDBJ whole genome shotgun (WGS) entry which is preliminary data.</text>
</comment>
<feature type="chain" id="PRO_5046709824" evidence="3">
    <location>
        <begin position="27"/>
        <end position="343"/>
    </location>
</feature>